<dbReference type="PANTHER" id="PTHR30273">
    <property type="entry name" value="PERIPLASMIC SIGNAL SENSOR AND SIGMA FACTOR ACTIVATOR FECR-RELATED"/>
    <property type="match status" value="1"/>
</dbReference>
<proteinExistence type="predicted"/>
<accession>A0ABW5L5R0</accession>
<dbReference type="PANTHER" id="PTHR30273:SF2">
    <property type="entry name" value="PROTEIN FECR"/>
    <property type="match status" value="1"/>
</dbReference>
<dbReference type="Pfam" id="PF16344">
    <property type="entry name" value="FecR_C"/>
    <property type="match status" value="1"/>
</dbReference>
<dbReference type="Proteomes" id="UP001597440">
    <property type="component" value="Unassembled WGS sequence"/>
</dbReference>
<dbReference type="InterPro" id="IPR032508">
    <property type="entry name" value="FecR_C"/>
</dbReference>
<evidence type="ECO:0000256" key="1">
    <source>
        <dbReference type="SAM" id="Phobius"/>
    </source>
</evidence>
<evidence type="ECO:0000259" key="2">
    <source>
        <dbReference type="Pfam" id="PF04773"/>
    </source>
</evidence>
<gene>
    <name evidence="4" type="ORF">ACFSQW_19260</name>
</gene>
<evidence type="ECO:0000313" key="5">
    <source>
        <dbReference type="Proteomes" id="UP001597440"/>
    </source>
</evidence>
<evidence type="ECO:0000313" key="4">
    <source>
        <dbReference type="EMBL" id="MFD2556541.1"/>
    </source>
</evidence>
<dbReference type="EMBL" id="JBHULD010000018">
    <property type="protein sequence ID" value="MFD2556541.1"/>
    <property type="molecule type" value="Genomic_DNA"/>
</dbReference>
<organism evidence="4 5">
    <name type="scientific">Sphingobacterium tabacisoli</name>
    <dbReference type="NCBI Taxonomy" id="2044855"/>
    <lineage>
        <taxon>Bacteria</taxon>
        <taxon>Pseudomonadati</taxon>
        <taxon>Bacteroidota</taxon>
        <taxon>Sphingobacteriia</taxon>
        <taxon>Sphingobacteriales</taxon>
        <taxon>Sphingobacteriaceae</taxon>
        <taxon>Sphingobacterium</taxon>
    </lineage>
</organism>
<name>A0ABW5L5R0_9SPHI</name>
<feature type="domain" description="FecR protein" evidence="2">
    <location>
        <begin position="164"/>
        <end position="258"/>
    </location>
</feature>
<dbReference type="Gene3D" id="3.55.50.30">
    <property type="match status" value="1"/>
</dbReference>
<evidence type="ECO:0000259" key="3">
    <source>
        <dbReference type="Pfam" id="PF16344"/>
    </source>
</evidence>
<keyword evidence="1" id="KW-1133">Transmembrane helix</keyword>
<dbReference type="InterPro" id="IPR012373">
    <property type="entry name" value="Ferrdict_sens_TM"/>
</dbReference>
<reference evidence="5" key="1">
    <citation type="journal article" date="2019" name="Int. J. Syst. Evol. Microbiol.">
        <title>The Global Catalogue of Microorganisms (GCM) 10K type strain sequencing project: providing services to taxonomists for standard genome sequencing and annotation.</title>
        <authorList>
            <consortium name="The Broad Institute Genomics Platform"/>
            <consortium name="The Broad Institute Genome Sequencing Center for Infectious Disease"/>
            <person name="Wu L."/>
            <person name="Ma J."/>
        </authorList>
    </citation>
    <scope>NUCLEOTIDE SEQUENCE [LARGE SCALE GENOMIC DNA]</scope>
    <source>
        <strain evidence="5">KCTC 52298</strain>
    </source>
</reference>
<feature type="domain" description="Protein FecR C-terminal" evidence="3">
    <location>
        <begin position="303"/>
        <end position="369"/>
    </location>
</feature>
<dbReference type="RefSeq" id="WP_210352401.1">
    <property type="nucleotide sequence ID" value="NZ_JAEQMU010000001.1"/>
</dbReference>
<keyword evidence="1" id="KW-0472">Membrane</keyword>
<keyword evidence="1" id="KW-0812">Transmembrane</keyword>
<dbReference type="Gene3D" id="2.60.120.1440">
    <property type="match status" value="1"/>
</dbReference>
<keyword evidence="5" id="KW-1185">Reference proteome</keyword>
<dbReference type="InterPro" id="IPR006860">
    <property type="entry name" value="FecR"/>
</dbReference>
<feature type="transmembrane region" description="Helical" evidence="1">
    <location>
        <begin position="73"/>
        <end position="92"/>
    </location>
</feature>
<dbReference type="Pfam" id="PF04773">
    <property type="entry name" value="FecR"/>
    <property type="match status" value="1"/>
</dbReference>
<protein>
    <submittedName>
        <fullName evidence="4">FecR family protein</fullName>
    </submittedName>
</protein>
<sequence>MEKKDIQHLIDKYRSGAILTPQEQLWLDSFYLHQAKQAKHEISATSLEENLSKVEVALYKQTSSRRSRTMRTWWYSAAASVLIAASVSLLMYNSVSKSTHDVGQRAQFESITAGSDKALLVLANGDQFVLDGANNITNGQGDISIDGQQLGLSTRGIISSAFNTLQIPKGGQFKIVLSDGSEVWLNAGSQLRYPTTFDGDKREVELIGEAYFEITHNPKKPFMVRTKDQYVQVLGTGFNISSYPNTTTTTTLAHGKVRVASASHSQSPALILSPGEQAFLTGKTLEKKTADVESILAWKNGVFKFKKSSLKDITAQLERWYDVDFVFRNKTIPTHQITGEIQRKVNLYEIIEILSYFGIDCKIDGRTVYLDQKK</sequence>
<comment type="caution">
    <text evidence="4">The sequence shown here is derived from an EMBL/GenBank/DDBJ whole genome shotgun (WGS) entry which is preliminary data.</text>
</comment>
<dbReference type="PIRSF" id="PIRSF018266">
    <property type="entry name" value="FecR"/>
    <property type="match status" value="1"/>
</dbReference>